<dbReference type="EMBL" id="BJCL01000005">
    <property type="protein sequence ID" value="GCL63313.1"/>
    <property type="molecule type" value="Genomic_DNA"/>
</dbReference>
<reference evidence="6" key="1">
    <citation type="submission" date="2019-03" db="EMBL/GenBank/DDBJ databases">
        <title>Aquabacterium pictum sp.nov., the first bacteriochlorophyll a-containing freshwater bacterium in the genus Aquabacterium of the class Betaproteobacteria.</title>
        <authorList>
            <person name="Hirose S."/>
            <person name="Tank M."/>
            <person name="Hara E."/>
            <person name="Tamaki H."/>
            <person name="Takaichi S."/>
            <person name="Haruta S."/>
            <person name="Hanada S."/>
        </authorList>
    </citation>
    <scope>NUCLEOTIDE SEQUENCE [LARGE SCALE GENOMIC DNA]</scope>
    <source>
        <strain evidence="6">W35</strain>
    </source>
</reference>
<dbReference type="Proteomes" id="UP000301751">
    <property type="component" value="Unassembled WGS sequence"/>
</dbReference>
<gene>
    <name evidence="5" type="primary">phnD</name>
    <name evidence="5" type="ORF">AQPW35_23940</name>
</gene>
<keyword evidence="2 3" id="KW-0732">Signal</keyword>
<dbReference type="OrthoDB" id="225238at2"/>
<evidence type="ECO:0000313" key="6">
    <source>
        <dbReference type="Proteomes" id="UP000301751"/>
    </source>
</evidence>
<dbReference type="InterPro" id="IPR030836">
    <property type="entry name" value="ABC_peri_PhnD-like"/>
</dbReference>
<dbReference type="NCBIfam" id="TIGR04553">
    <property type="entry name" value="ABC_peri_selen"/>
    <property type="match status" value="1"/>
</dbReference>
<evidence type="ECO:0000256" key="2">
    <source>
        <dbReference type="ARBA" id="ARBA00022729"/>
    </source>
</evidence>
<organism evidence="5 6">
    <name type="scientific">Pseudaquabacterium pictum</name>
    <dbReference type="NCBI Taxonomy" id="2315236"/>
    <lineage>
        <taxon>Bacteria</taxon>
        <taxon>Pseudomonadati</taxon>
        <taxon>Pseudomonadota</taxon>
        <taxon>Betaproteobacteria</taxon>
        <taxon>Burkholderiales</taxon>
        <taxon>Sphaerotilaceae</taxon>
        <taxon>Pseudaquabacterium</taxon>
    </lineage>
</organism>
<dbReference type="Gene3D" id="3.40.190.10">
    <property type="entry name" value="Periplasmic binding protein-like II"/>
    <property type="match status" value="2"/>
</dbReference>
<evidence type="ECO:0000256" key="1">
    <source>
        <dbReference type="ARBA" id="ARBA00007162"/>
    </source>
</evidence>
<comment type="caution">
    <text evidence="5">The sequence shown here is derived from an EMBL/GenBank/DDBJ whole genome shotgun (WGS) entry which is preliminary data.</text>
</comment>
<dbReference type="PANTHER" id="PTHR35841">
    <property type="entry name" value="PHOSPHONATES-BINDING PERIPLASMIC PROTEIN"/>
    <property type="match status" value="1"/>
</dbReference>
<dbReference type="AlphaFoldDB" id="A0A480APG7"/>
<dbReference type="GO" id="GO:0043190">
    <property type="term" value="C:ATP-binding cassette (ABC) transporter complex"/>
    <property type="evidence" value="ECO:0007669"/>
    <property type="project" value="InterPro"/>
</dbReference>
<name>A0A480APG7_9BURK</name>
<feature type="signal peptide" evidence="3">
    <location>
        <begin position="1"/>
        <end position="27"/>
    </location>
</feature>
<dbReference type="Pfam" id="PF12974">
    <property type="entry name" value="Phosphonate-bd"/>
    <property type="match status" value="1"/>
</dbReference>
<keyword evidence="6" id="KW-1185">Reference proteome</keyword>
<evidence type="ECO:0000259" key="4">
    <source>
        <dbReference type="SMART" id="SM00062"/>
    </source>
</evidence>
<dbReference type="NCBIfam" id="TIGR01098">
    <property type="entry name" value="3A0109s03R"/>
    <property type="match status" value="1"/>
</dbReference>
<evidence type="ECO:0000256" key="3">
    <source>
        <dbReference type="SAM" id="SignalP"/>
    </source>
</evidence>
<comment type="similarity">
    <text evidence="1">Belongs to the phosphate/phosphite/phosphonate binding protein family.</text>
</comment>
<proteinExistence type="inferred from homology"/>
<dbReference type="PANTHER" id="PTHR35841:SF1">
    <property type="entry name" value="PHOSPHONATES-BINDING PERIPLASMIC PROTEIN"/>
    <property type="match status" value="1"/>
</dbReference>
<protein>
    <submittedName>
        <fullName evidence="5">Putative selenate ABC transporter substrate-binding protein</fullName>
    </submittedName>
</protein>
<feature type="chain" id="PRO_5019753476" evidence="3">
    <location>
        <begin position="28"/>
        <end position="288"/>
    </location>
</feature>
<dbReference type="SUPFAM" id="SSF53850">
    <property type="entry name" value="Periplasmic binding protein-like II"/>
    <property type="match status" value="1"/>
</dbReference>
<dbReference type="SMART" id="SM00062">
    <property type="entry name" value="PBPb"/>
    <property type="match status" value="1"/>
</dbReference>
<dbReference type="InterPro" id="IPR005770">
    <property type="entry name" value="PhnD"/>
</dbReference>
<accession>A0A480APG7</accession>
<evidence type="ECO:0000313" key="5">
    <source>
        <dbReference type="EMBL" id="GCL63313.1"/>
    </source>
</evidence>
<dbReference type="InterPro" id="IPR001638">
    <property type="entry name" value="Solute-binding_3/MltF_N"/>
</dbReference>
<dbReference type="CDD" id="cd13572">
    <property type="entry name" value="PBP2_PnhD_2"/>
    <property type="match status" value="1"/>
</dbReference>
<dbReference type="GO" id="GO:0055085">
    <property type="term" value="P:transmembrane transport"/>
    <property type="evidence" value="ECO:0007669"/>
    <property type="project" value="InterPro"/>
</dbReference>
<feature type="domain" description="Solute-binding protein family 3/N-terminal" evidence="4">
    <location>
        <begin position="30"/>
        <end position="258"/>
    </location>
</feature>
<dbReference type="RefSeq" id="WP_137733050.1">
    <property type="nucleotide sequence ID" value="NZ_BJCL01000005.1"/>
</dbReference>
<sequence length="288" mass="31561">MNRLSTIRLRHVLLGCALAAFSAYSAAQQVLRVTTIPEEAATEQVRKFGPIASYLEKKLGMKVEFTPVSDYPAAVETLVNKKVDLVWFGGFTFVQASIRSGGKVVPIAQREEDTRFQSVFIAKTDSGIKTLADLKGKQISFGSQSSTSGHLMPRHFLLQASINPEKDFRRVAYSGAHDATIASVVSGKVDAAALDITVWKKFTSEGKVDTKAVDVFYTTPTFFNYNWSVHADMPVDLRNKLQKALLDIDPATPEGAEILKLNRATRYIPTTPDNYKGIEAAGRSAGLI</sequence>